<reference evidence="6" key="1">
    <citation type="submission" date="2015-11" db="EMBL/GenBank/DDBJ databases">
        <authorList>
            <person name="Varghese N."/>
        </authorList>
    </citation>
    <scope>NUCLEOTIDE SEQUENCE [LARGE SCALE GENOMIC DNA]</scope>
    <source>
        <strain evidence="6">DSM 45899</strain>
    </source>
</reference>
<dbReference type="Pfam" id="PF01230">
    <property type="entry name" value="HIT"/>
    <property type="match status" value="1"/>
</dbReference>
<feature type="domain" description="HIT" evidence="4">
    <location>
        <begin position="4"/>
        <end position="107"/>
    </location>
</feature>
<sequence>MASVFTRIINGELPGRIVYSDEVSVAFLSIAPIRPGHTLVVPRLEIDHWIDLPDDVVRSVWSAAATIGRAMDAAFKPRRVAAILAGLEVPHTHVHLIPIESEAQLSFALADRDPDPAVMDDAAERLRAALAAQGHSQT</sequence>
<dbReference type="InterPro" id="IPR011146">
    <property type="entry name" value="HIT-like"/>
</dbReference>
<dbReference type="PROSITE" id="PS51084">
    <property type="entry name" value="HIT_2"/>
    <property type="match status" value="1"/>
</dbReference>
<evidence type="ECO:0000256" key="1">
    <source>
        <dbReference type="PIRSR" id="PIRSR601310-1"/>
    </source>
</evidence>
<dbReference type="PANTHER" id="PTHR46648:SF1">
    <property type="entry name" value="ADENOSINE 5'-MONOPHOSPHORAMIDASE HNT1"/>
    <property type="match status" value="1"/>
</dbReference>
<keyword evidence="5" id="KW-0378">Hydrolase</keyword>
<gene>
    <name evidence="5" type="ORF">Ga0074812_13512</name>
</gene>
<dbReference type="RefSeq" id="WP_091284614.1">
    <property type="nucleotide sequence ID" value="NZ_FAOZ01000035.1"/>
</dbReference>
<dbReference type="PRINTS" id="PR00332">
    <property type="entry name" value="HISTRIAD"/>
</dbReference>
<evidence type="ECO:0000256" key="2">
    <source>
        <dbReference type="PIRSR" id="PIRSR601310-3"/>
    </source>
</evidence>
<dbReference type="InterPro" id="IPR001310">
    <property type="entry name" value="Histidine_triad_HIT"/>
</dbReference>
<organism evidence="5 6">
    <name type="scientific">Parafrankia irregularis</name>
    <dbReference type="NCBI Taxonomy" id="795642"/>
    <lineage>
        <taxon>Bacteria</taxon>
        <taxon>Bacillati</taxon>
        <taxon>Actinomycetota</taxon>
        <taxon>Actinomycetes</taxon>
        <taxon>Frankiales</taxon>
        <taxon>Frankiaceae</taxon>
        <taxon>Parafrankia</taxon>
    </lineage>
</organism>
<evidence type="ECO:0000259" key="4">
    <source>
        <dbReference type="PROSITE" id="PS51084"/>
    </source>
</evidence>
<dbReference type="GO" id="GO:0009117">
    <property type="term" value="P:nucleotide metabolic process"/>
    <property type="evidence" value="ECO:0007669"/>
    <property type="project" value="TreeGrafter"/>
</dbReference>
<keyword evidence="6" id="KW-1185">Reference proteome</keyword>
<dbReference type="GO" id="GO:0016787">
    <property type="term" value="F:hydrolase activity"/>
    <property type="evidence" value="ECO:0007669"/>
    <property type="project" value="UniProtKB-KW"/>
</dbReference>
<feature type="short sequence motif" description="Histidine triad motif" evidence="2 3">
    <location>
        <begin position="91"/>
        <end position="95"/>
    </location>
</feature>
<evidence type="ECO:0000313" key="6">
    <source>
        <dbReference type="Proteomes" id="UP000198802"/>
    </source>
</evidence>
<dbReference type="SUPFAM" id="SSF54197">
    <property type="entry name" value="HIT-like"/>
    <property type="match status" value="1"/>
</dbReference>
<dbReference type="PANTHER" id="PTHR46648">
    <property type="entry name" value="HIT FAMILY PROTEIN 1"/>
    <property type="match status" value="1"/>
</dbReference>
<evidence type="ECO:0000313" key="5">
    <source>
        <dbReference type="EMBL" id="CUU60070.1"/>
    </source>
</evidence>
<dbReference type="Gene3D" id="3.30.428.10">
    <property type="entry name" value="HIT-like"/>
    <property type="match status" value="1"/>
</dbReference>
<name>A0A0S4QZU4_9ACTN</name>
<dbReference type="InterPro" id="IPR036265">
    <property type="entry name" value="HIT-like_sf"/>
</dbReference>
<dbReference type="Proteomes" id="UP000198802">
    <property type="component" value="Unassembled WGS sequence"/>
</dbReference>
<dbReference type="EMBL" id="FAOZ01000035">
    <property type="protein sequence ID" value="CUU60070.1"/>
    <property type="molecule type" value="Genomic_DNA"/>
</dbReference>
<accession>A0A0S4QZU4</accession>
<feature type="active site" description="Tele-AMP-histidine intermediate" evidence="1">
    <location>
        <position position="93"/>
    </location>
</feature>
<proteinExistence type="predicted"/>
<dbReference type="AlphaFoldDB" id="A0A0S4QZU4"/>
<protein>
    <submittedName>
        <fullName evidence="5">Diadenosine tetraphosphate (Ap4A) hydrolase</fullName>
    </submittedName>
</protein>
<evidence type="ECO:0000256" key="3">
    <source>
        <dbReference type="PROSITE-ProRule" id="PRU00464"/>
    </source>
</evidence>